<feature type="disulfide bond" evidence="5">
    <location>
        <begin position="179"/>
        <end position="206"/>
    </location>
</feature>
<keyword evidence="3 5" id="KW-1015">Disulfide bond</keyword>
<dbReference type="SMART" id="SM00032">
    <property type="entry name" value="CCP"/>
    <property type="match status" value="3"/>
</dbReference>
<feature type="chain" id="PRO_5001927107" description="Sushi domain-containing protein" evidence="6">
    <location>
        <begin position="27"/>
        <end position="208"/>
    </location>
</feature>
<feature type="domain" description="Sushi" evidence="7">
    <location>
        <begin position="148"/>
        <end position="208"/>
    </location>
</feature>
<reference evidence="8" key="2">
    <citation type="submission" date="2025-08" db="UniProtKB">
        <authorList>
            <consortium name="Ensembl"/>
        </authorList>
    </citation>
    <scope>IDENTIFICATION</scope>
</reference>
<dbReference type="InterPro" id="IPR050350">
    <property type="entry name" value="Compl-Cell_Adhes-Reg"/>
</dbReference>
<evidence type="ECO:0000313" key="9">
    <source>
        <dbReference type="Proteomes" id="UP000028760"/>
    </source>
</evidence>
<comment type="caution">
    <text evidence="5">Lacks conserved residue(s) required for the propagation of feature annotation.</text>
</comment>
<dbReference type="PANTHER" id="PTHR19325">
    <property type="entry name" value="COMPLEMENT COMPONENT-RELATED SUSHI DOMAIN-CONTAINING"/>
    <property type="match status" value="1"/>
</dbReference>
<evidence type="ECO:0000256" key="2">
    <source>
        <dbReference type="ARBA" id="ARBA00022737"/>
    </source>
</evidence>
<sequence>MKVFLDTGRQRKLLILYLFIWNIAAARPLPNVEAGEYTVLTNESLIMHEFPDGTVITHECRLGYVKTSGTGTSNCVNGKWTEPDIICRKKDCGPLEAKPHMIFDTSQSTLFGAILKVTCEEGYHLLGLRFKSLNSANWLVCCTCQIVVTCSKPAKVENGEHSWSSDDKPEYLQKINFSCNTGYTLIGSVTMTCTSTGEYDYGPPQCIG</sequence>
<keyword evidence="9" id="KW-1185">Reference proteome</keyword>
<feature type="disulfide bond" evidence="5">
    <location>
        <begin position="150"/>
        <end position="193"/>
    </location>
</feature>
<dbReference type="InterPro" id="IPR035976">
    <property type="entry name" value="Sushi/SCR/CCP_sf"/>
</dbReference>
<dbReference type="SUPFAM" id="SSF57535">
    <property type="entry name" value="Complement control module/SCR domain"/>
    <property type="match status" value="3"/>
</dbReference>
<feature type="signal peptide" evidence="6">
    <location>
        <begin position="1"/>
        <end position="26"/>
    </location>
</feature>
<feature type="disulfide bond" evidence="5">
    <location>
        <begin position="60"/>
        <end position="87"/>
    </location>
</feature>
<dbReference type="Ensembl" id="ENSPFOT00000028205.1">
    <property type="protein sequence ID" value="ENSPFOP00000023023.1"/>
    <property type="gene ID" value="ENSPFOG00000023069.1"/>
</dbReference>
<reference evidence="9" key="1">
    <citation type="submission" date="2013-10" db="EMBL/GenBank/DDBJ databases">
        <authorList>
            <person name="Schartl M."/>
            <person name="Warren W."/>
        </authorList>
    </citation>
    <scope>NUCLEOTIDE SEQUENCE [LARGE SCALE GENOMIC DNA]</scope>
    <source>
        <strain evidence="9">female</strain>
    </source>
</reference>
<dbReference type="Gene3D" id="2.10.70.10">
    <property type="entry name" value="Complement Module, domain 1"/>
    <property type="match status" value="3"/>
</dbReference>
<name>A0A096LV32_POEFO</name>
<dbReference type="EMBL" id="AYCK01027299">
    <property type="status" value="NOT_ANNOTATED_CDS"/>
    <property type="molecule type" value="Genomic_DNA"/>
</dbReference>
<evidence type="ECO:0000256" key="3">
    <source>
        <dbReference type="ARBA" id="ARBA00023157"/>
    </source>
</evidence>
<evidence type="ECO:0000256" key="6">
    <source>
        <dbReference type="SAM" id="SignalP"/>
    </source>
</evidence>
<keyword evidence="6" id="KW-0732">Signal</keyword>
<dbReference type="Proteomes" id="UP000028760">
    <property type="component" value="Unassembled WGS sequence"/>
</dbReference>
<dbReference type="PANTHER" id="PTHR19325:SF569">
    <property type="entry name" value="COMPLEMENT COMPONENT 4 BINDING PROTEIN, SECRETORY-RELATED"/>
    <property type="match status" value="1"/>
</dbReference>
<evidence type="ECO:0000256" key="4">
    <source>
        <dbReference type="ARBA" id="ARBA00023180"/>
    </source>
</evidence>
<evidence type="ECO:0000256" key="1">
    <source>
        <dbReference type="ARBA" id="ARBA00022659"/>
    </source>
</evidence>
<dbReference type="CDD" id="cd00033">
    <property type="entry name" value="CCP"/>
    <property type="match status" value="2"/>
</dbReference>
<evidence type="ECO:0000313" key="8">
    <source>
        <dbReference type="Ensembl" id="ENSPFOP00000023023.1"/>
    </source>
</evidence>
<keyword evidence="4" id="KW-0325">Glycoprotein</keyword>
<dbReference type="GeneTree" id="ENSGT00940000174569"/>
<reference evidence="8" key="3">
    <citation type="submission" date="2025-09" db="UniProtKB">
        <authorList>
            <consortium name="Ensembl"/>
        </authorList>
    </citation>
    <scope>IDENTIFICATION</scope>
</reference>
<accession>A0A096LV32</accession>
<organism evidence="8 9">
    <name type="scientific">Poecilia formosa</name>
    <name type="common">Amazon molly</name>
    <name type="synonym">Limia formosa</name>
    <dbReference type="NCBI Taxonomy" id="48698"/>
    <lineage>
        <taxon>Eukaryota</taxon>
        <taxon>Metazoa</taxon>
        <taxon>Chordata</taxon>
        <taxon>Craniata</taxon>
        <taxon>Vertebrata</taxon>
        <taxon>Euteleostomi</taxon>
        <taxon>Actinopterygii</taxon>
        <taxon>Neopterygii</taxon>
        <taxon>Teleostei</taxon>
        <taxon>Neoteleostei</taxon>
        <taxon>Acanthomorphata</taxon>
        <taxon>Ovalentaria</taxon>
        <taxon>Atherinomorphae</taxon>
        <taxon>Cyprinodontiformes</taxon>
        <taxon>Poeciliidae</taxon>
        <taxon>Poeciliinae</taxon>
        <taxon>Poecilia</taxon>
    </lineage>
</organism>
<keyword evidence="2" id="KW-0677">Repeat</keyword>
<evidence type="ECO:0000259" key="7">
    <source>
        <dbReference type="PROSITE" id="PS50923"/>
    </source>
</evidence>
<dbReference type="AlphaFoldDB" id="A0A096LV32"/>
<dbReference type="EMBL" id="AYCK01027300">
    <property type="status" value="NOT_ANNOTATED_CDS"/>
    <property type="molecule type" value="Genomic_DNA"/>
</dbReference>
<dbReference type="EMBL" id="AYCK01027301">
    <property type="status" value="NOT_ANNOTATED_CDS"/>
    <property type="molecule type" value="Genomic_DNA"/>
</dbReference>
<feature type="domain" description="Sushi" evidence="7">
    <location>
        <begin position="25"/>
        <end position="89"/>
    </location>
</feature>
<proteinExistence type="predicted"/>
<dbReference type="PROSITE" id="PS50923">
    <property type="entry name" value="SUSHI"/>
    <property type="match status" value="2"/>
</dbReference>
<dbReference type="InterPro" id="IPR000436">
    <property type="entry name" value="Sushi_SCR_CCP_dom"/>
</dbReference>
<protein>
    <recommendedName>
        <fullName evidence="7">Sushi domain-containing protein</fullName>
    </recommendedName>
</protein>
<dbReference type="Pfam" id="PF00084">
    <property type="entry name" value="Sushi"/>
    <property type="match status" value="2"/>
</dbReference>
<evidence type="ECO:0000256" key="5">
    <source>
        <dbReference type="PROSITE-ProRule" id="PRU00302"/>
    </source>
</evidence>
<keyword evidence="1 5" id="KW-0768">Sushi</keyword>